<keyword evidence="3" id="KW-1185">Reference proteome</keyword>
<proteinExistence type="predicted"/>
<dbReference type="RefSeq" id="WP_137812936.1">
    <property type="nucleotide sequence ID" value="NZ_BJFL01000004.1"/>
</dbReference>
<evidence type="ECO:0000256" key="1">
    <source>
        <dbReference type="SAM" id="MobiDB-lite"/>
    </source>
</evidence>
<feature type="region of interest" description="Disordered" evidence="1">
    <location>
        <begin position="72"/>
        <end position="108"/>
    </location>
</feature>
<dbReference type="EMBL" id="BJFL01000004">
    <property type="protein sequence ID" value="GDY29783.1"/>
    <property type="molecule type" value="Genomic_DNA"/>
</dbReference>
<dbReference type="Proteomes" id="UP000298860">
    <property type="component" value="Unassembled WGS sequence"/>
</dbReference>
<dbReference type="AlphaFoldDB" id="A0A4D4J7D6"/>
<comment type="caution">
    <text evidence="2">The sequence shown here is derived from an EMBL/GenBank/DDBJ whole genome shotgun (WGS) entry which is preliminary data.</text>
</comment>
<feature type="region of interest" description="Disordered" evidence="1">
    <location>
        <begin position="1"/>
        <end position="20"/>
    </location>
</feature>
<feature type="compositionally biased region" description="Basic and acidic residues" evidence="1">
    <location>
        <begin position="72"/>
        <end position="81"/>
    </location>
</feature>
<organism evidence="2 3">
    <name type="scientific">Gandjariella thermophila</name>
    <dbReference type="NCBI Taxonomy" id="1931992"/>
    <lineage>
        <taxon>Bacteria</taxon>
        <taxon>Bacillati</taxon>
        <taxon>Actinomycetota</taxon>
        <taxon>Actinomycetes</taxon>
        <taxon>Pseudonocardiales</taxon>
        <taxon>Pseudonocardiaceae</taxon>
        <taxon>Gandjariella</taxon>
    </lineage>
</organism>
<protein>
    <submittedName>
        <fullName evidence="2">Uncharacterized protein</fullName>
    </submittedName>
</protein>
<dbReference type="OrthoDB" id="3461157at2"/>
<name>A0A4D4J7D6_9PSEU</name>
<accession>A0A4D4J7D6</accession>
<gene>
    <name evidence="2" type="ORF">GTS_14160</name>
</gene>
<sequence>MARRQLRLHAADPEDHEGDGVPAIFKQLQLDPGFPQHYMDVRHEVESETRGYFSLASCGALLDVEPYGERGRARHVLRDGTPHVPPTASEGRPPESQPAESRSPEAAG</sequence>
<evidence type="ECO:0000313" key="3">
    <source>
        <dbReference type="Proteomes" id="UP000298860"/>
    </source>
</evidence>
<evidence type="ECO:0000313" key="2">
    <source>
        <dbReference type="EMBL" id="GDY29783.1"/>
    </source>
</evidence>
<reference evidence="3" key="1">
    <citation type="submission" date="2019-04" db="EMBL/GenBank/DDBJ databases">
        <title>Draft genome sequence of Pseudonocardiaceae bacterium SL3-2-4.</title>
        <authorList>
            <person name="Ningsih F."/>
            <person name="Yokota A."/>
            <person name="Sakai Y."/>
            <person name="Nanatani K."/>
            <person name="Yabe S."/>
            <person name="Oetari A."/>
            <person name="Sjamsuridzal W."/>
        </authorList>
    </citation>
    <scope>NUCLEOTIDE SEQUENCE [LARGE SCALE GENOMIC DNA]</scope>
    <source>
        <strain evidence="3">SL3-2-4</strain>
    </source>
</reference>